<dbReference type="SUPFAM" id="SSF53474">
    <property type="entry name" value="alpha/beta-Hydrolases"/>
    <property type="match status" value="1"/>
</dbReference>
<dbReference type="InterPro" id="IPR036322">
    <property type="entry name" value="WD40_repeat_dom_sf"/>
</dbReference>
<dbReference type="InterPro" id="IPR015943">
    <property type="entry name" value="WD40/YVTN_repeat-like_dom_sf"/>
</dbReference>
<evidence type="ECO:0000313" key="7">
    <source>
        <dbReference type="EMBL" id="KAF2443909.1"/>
    </source>
</evidence>
<gene>
    <name evidence="7" type="ORF">P171DRAFT_495793</name>
</gene>
<dbReference type="Gene3D" id="2.130.10.10">
    <property type="entry name" value="YVTN repeat-like/Quinoprotein amine dehydrogenase"/>
    <property type="match status" value="3"/>
</dbReference>
<dbReference type="Pfam" id="PF24883">
    <property type="entry name" value="NPHP3_N"/>
    <property type="match status" value="1"/>
</dbReference>
<dbReference type="InterPro" id="IPR056884">
    <property type="entry name" value="NPHP3-like_N"/>
</dbReference>
<dbReference type="OrthoDB" id="194358at2759"/>
<dbReference type="PANTHER" id="PTHR10039">
    <property type="entry name" value="AMELOGENIN"/>
    <property type="match status" value="1"/>
</dbReference>
<feature type="domain" description="DUF676" evidence="4">
    <location>
        <begin position="81"/>
        <end position="214"/>
    </location>
</feature>
<comment type="caution">
    <text evidence="7">The sequence shown here is derived from an EMBL/GenBank/DDBJ whole genome shotgun (WGS) entry which is preliminary data.</text>
</comment>
<dbReference type="Pfam" id="PF22939">
    <property type="entry name" value="WHD_GPIID"/>
    <property type="match status" value="1"/>
</dbReference>
<evidence type="ECO:0000259" key="4">
    <source>
        <dbReference type="Pfam" id="PF05057"/>
    </source>
</evidence>
<feature type="domain" description="Nephrocystin 3-like N-terminal" evidence="6">
    <location>
        <begin position="372"/>
        <end position="533"/>
    </location>
</feature>
<evidence type="ECO:0000256" key="1">
    <source>
        <dbReference type="ARBA" id="ARBA00007920"/>
    </source>
</evidence>
<dbReference type="InterPro" id="IPR027417">
    <property type="entry name" value="P-loop_NTPase"/>
</dbReference>
<evidence type="ECO:0000313" key="8">
    <source>
        <dbReference type="Proteomes" id="UP000799764"/>
    </source>
</evidence>
<dbReference type="Gene3D" id="3.40.50.1820">
    <property type="entry name" value="alpha/beta hydrolase"/>
    <property type="match status" value="1"/>
</dbReference>
<keyword evidence="2" id="KW-0677">Repeat</keyword>
<name>A0A9P4PJ72_9PLEO</name>
<keyword evidence="8" id="KW-1185">Reference proteome</keyword>
<evidence type="ECO:0000259" key="6">
    <source>
        <dbReference type="Pfam" id="PF24883"/>
    </source>
</evidence>
<dbReference type="EMBL" id="MU001502">
    <property type="protein sequence ID" value="KAF2443909.1"/>
    <property type="molecule type" value="Genomic_DNA"/>
</dbReference>
<dbReference type="Proteomes" id="UP000799764">
    <property type="component" value="Unassembled WGS sequence"/>
</dbReference>
<dbReference type="SUPFAM" id="SSF50978">
    <property type="entry name" value="WD40 repeat-like"/>
    <property type="match status" value="2"/>
</dbReference>
<sequence>MANRRNDVGPGPEGDYGPNPQPPASQTSWPAPSSPVKRRSTVSRIFTHKSSKKPIIESTEDKRGKLGLNLICDRAEPLVEIVFVHGLGGGSRKTWCKDDDPRLYWPKEWLQRDPEFRNARVYSFGYDSEWVTRKDSQLDVHDFGKSLLSALLGDRFIRRGRNIPIVLVAHSMGGLVIKKAFLLSRNDPAYQPLGERFHCMYFLATPHHGAASAELLSFVLRASFSGNRPFVTDLHQDSPTIQQINDEFRHSAFKLAGGIFSFYETKPMSLLGIGERFIVPKSSAITNLPNEQSAPLPDANHREVCKFKTQTDGNFLTIRNAFMITVDKIKEAWHLSHREELRNQKRRLRKFLFISEQLEGGSIDIEEAPAAGSCEWLVQSSSFQQWRDSSSTNALFWLSGRPGVGKTYLTNYVKDHLSELGNDYSSFFFLAADGTLTTLSNCLLSIAYQMACSNTAIREAFLDMQEDDVQIDKENYLSIWKKLFQGTILQTPLLKTHFWIIDALDECKHAANLFQLILKTQHKFPLRVFVSSRPSNELHGQIQGVIPPPQIQFILPEYTRADIRRYVEENAHFTMRQQETKERLVQTLVERSEGLFLWVKLVMKELKQVYSDATLKRVLEDIPTGMDELYSRSLLPLGEATHGRPLTRAILTWTACAVRPLSSSELQCALQIHINDEVFDIDGQVSALCGHLVYVDQHRRVQMVHQTARTFLLKPGNKSAFALDEKECNGEMAMTCLKRLLQDSFKAPQSRKQSLDSSVPFHSPFDAYATKFWYEHINKASSQFDGLHDVIYKFLGSRQGYVLTWIEQIANSGDLSALIRCGTILRTYMKRRANHMPVIKKEGETILSWSTDLIRIVSKFGRNLLRSPSSIYHIIPPLCPHESAPYKQFGRSARGISILGLTSVTWDDCLATIAYHKSTATAVACGTVHFAIGASDKHVRLYNTATCQTYAEFLHGEAIRTLEFNVSGQLLASASGKSVCVWDIADKKLVARFSIPRPCVAITFTYDNQYLMAACHDNQIHTFDIYGGEDGHREEQWFIDTDSEPIYRLPDTAAFSLEHGLLAVVYRAGHIHIWSWDDGYLGCCKKPHAEFEVHPFHASSLCFNPAQEANSLAAAYEGGTILVFDPLDGEGEIKASYKADTDTQVLSCSPCGRTLISGDSVGVIRLFDFESFPDEKLKLLYVIRGQEDNIRSLAFCADSSRFIDIRGQRTNIWEPAALIRNEVSEEMSETASLEIQEATIPEAQDIDMITALCADELLGKYILCGTEGGSVKVFSAATGKLIQTLYQHNDVAVVNVICSSSANIVASADAASRVLVYKLKTKSSGTGFETTAILLDHRMPEPIENLIFHPNTSRILIATTTVDRMCSLTLEGEEPISLTWATRNRGVWLQHPSSTDHLLLITRSAVRVYSWSGLQSQTPAEGVQLLVDQATIPTDFDLRAARGVSGKYVTTEYSAVTGRRRSRIRMLLWELGSIPPATSGKTVIQATVFTDIAMGISSLIGTLGCVVAISANAIIFLDDDGWICSLDCISLDLAKTGVGRRTYKRHLFLPTDWLSTNNELLFACSDRGDVVVAQDGEVAIIRRGLECTREAEFPAVAQA</sequence>
<evidence type="ECO:0000259" key="5">
    <source>
        <dbReference type="Pfam" id="PF22939"/>
    </source>
</evidence>
<dbReference type="Gene3D" id="3.40.50.300">
    <property type="entry name" value="P-loop containing nucleotide triphosphate hydrolases"/>
    <property type="match status" value="1"/>
</dbReference>
<accession>A0A9P4PJ72</accession>
<evidence type="ECO:0008006" key="9">
    <source>
        <dbReference type="Google" id="ProtNLM"/>
    </source>
</evidence>
<dbReference type="InterPro" id="IPR054471">
    <property type="entry name" value="GPIID_WHD"/>
</dbReference>
<dbReference type="PANTHER" id="PTHR10039:SF16">
    <property type="entry name" value="GPI INOSITOL-DEACYLASE"/>
    <property type="match status" value="1"/>
</dbReference>
<organism evidence="7 8">
    <name type="scientific">Karstenula rhodostoma CBS 690.94</name>
    <dbReference type="NCBI Taxonomy" id="1392251"/>
    <lineage>
        <taxon>Eukaryota</taxon>
        <taxon>Fungi</taxon>
        <taxon>Dikarya</taxon>
        <taxon>Ascomycota</taxon>
        <taxon>Pezizomycotina</taxon>
        <taxon>Dothideomycetes</taxon>
        <taxon>Pleosporomycetidae</taxon>
        <taxon>Pleosporales</taxon>
        <taxon>Massarineae</taxon>
        <taxon>Didymosphaeriaceae</taxon>
        <taxon>Karstenula</taxon>
    </lineage>
</organism>
<dbReference type="Pfam" id="PF05057">
    <property type="entry name" value="DUF676"/>
    <property type="match status" value="1"/>
</dbReference>
<dbReference type="Pfam" id="PF00400">
    <property type="entry name" value="WD40"/>
    <property type="match status" value="1"/>
</dbReference>
<feature type="domain" description="GPI inositol-deacylase winged helix" evidence="5">
    <location>
        <begin position="640"/>
        <end position="723"/>
    </location>
</feature>
<feature type="region of interest" description="Disordered" evidence="3">
    <location>
        <begin position="1"/>
        <end position="41"/>
    </location>
</feature>
<comment type="similarity">
    <text evidence="1">Belongs to the putative lipase ROG1 family.</text>
</comment>
<evidence type="ECO:0000256" key="3">
    <source>
        <dbReference type="SAM" id="MobiDB-lite"/>
    </source>
</evidence>
<dbReference type="InterPro" id="IPR001680">
    <property type="entry name" value="WD40_rpt"/>
</dbReference>
<dbReference type="InterPro" id="IPR007751">
    <property type="entry name" value="DUF676_lipase-like"/>
</dbReference>
<evidence type="ECO:0000256" key="2">
    <source>
        <dbReference type="ARBA" id="ARBA00022737"/>
    </source>
</evidence>
<proteinExistence type="inferred from homology"/>
<dbReference type="InterPro" id="IPR029058">
    <property type="entry name" value="AB_hydrolase_fold"/>
</dbReference>
<protein>
    <recommendedName>
        <fullName evidence="9">GPI inositol-deacylase</fullName>
    </recommendedName>
</protein>
<dbReference type="SUPFAM" id="SSF52540">
    <property type="entry name" value="P-loop containing nucleoside triphosphate hydrolases"/>
    <property type="match status" value="1"/>
</dbReference>
<dbReference type="SMART" id="SM00320">
    <property type="entry name" value="WD40"/>
    <property type="match status" value="9"/>
</dbReference>
<reference evidence="7" key="1">
    <citation type="journal article" date="2020" name="Stud. Mycol.">
        <title>101 Dothideomycetes genomes: a test case for predicting lifestyles and emergence of pathogens.</title>
        <authorList>
            <person name="Haridas S."/>
            <person name="Albert R."/>
            <person name="Binder M."/>
            <person name="Bloem J."/>
            <person name="Labutti K."/>
            <person name="Salamov A."/>
            <person name="Andreopoulos B."/>
            <person name="Baker S."/>
            <person name="Barry K."/>
            <person name="Bills G."/>
            <person name="Bluhm B."/>
            <person name="Cannon C."/>
            <person name="Castanera R."/>
            <person name="Culley D."/>
            <person name="Daum C."/>
            <person name="Ezra D."/>
            <person name="Gonzalez J."/>
            <person name="Henrissat B."/>
            <person name="Kuo A."/>
            <person name="Liang C."/>
            <person name="Lipzen A."/>
            <person name="Lutzoni F."/>
            <person name="Magnuson J."/>
            <person name="Mondo S."/>
            <person name="Nolan M."/>
            <person name="Ohm R."/>
            <person name="Pangilinan J."/>
            <person name="Park H.-J."/>
            <person name="Ramirez L."/>
            <person name="Alfaro M."/>
            <person name="Sun H."/>
            <person name="Tritt A."/>
            <person name="Yoshinaga Y."/>
            <person name="Zwiers L.-H."/>
            <person name="Turgeon B."/>
            <person name="Goodwin S."/>
            <person name="Spatafora J."/>
            <person name="Crous P."/>
            <person name="Grigoriev I."/>
        </authorList>
    </citation>
    <scope>NUCLEOTIDE SEQUENCE</scope>
    <source>
        <strain evidence="7">CBS 690.94</strain>
    </source>
</reference>